<dbReference type="EMBL" id="GGFM01010111">
    <property type="protein sequence ID" value="MBW30862.1"/>
    <property type="molecule type" value="Transcribed_RNA"/>
</dbReference>
<feature type="region of interest" description="Disordered" evidence="1">
    <location>
        <begin position="80"/>
        <end position="101"/>
    </location>
</feature>
<evidence type="ECO:0000256" key="1">
    <source>
        <dbReference type="SAM" id="MobiDB-lite"/>
    </source>
</evidence>
<evidence type="ECO:0000256" key="2">
    <source>
        <dbReference type="SAM" id="SignalP"/>
    </source>
</evidence>
<name>A0A2M3ZQU7_9DIPT</name>
<feature type="chain" id="PRO_5014701563" evidence="2">
    <location>
        <begin position="25"/>
        <end position="101"/>
    </location>
</feature>
<dbReference type="AlphaFoldDB" id="A0A2M3ZQU7"/>
<accession>A0A2M3ZQU7</accession>
<proteinExistence type="predicted"/>
<protein>
    <submittedName>
        <fullName evidence="3">Putative secreted peptide</fullName>
    </submittedName>
</protein>
<evidence type="ECO:0000313" key="3">
    <source>
        <dbReference type="EMBL" id="MBW30862.1"/>
    </source>
</evidence>
<organism evidence="3">
    <name type="scientific">Anopheles braziliensis</name>
    <dbReference type="NCBI Taxonomy" id="58242"/>
    <lineage>
        <taxon>Eukaryota</taxon>
        <taxon>Metazoa</taxon>
        <taxon>Ecdysozoa</taxon>
        <taxon>Arthropoda</taxon>
        <taxon>Hexapoda</taxon>
        <taxon>Insecta</taxon>
        <taxon>Pterygota</taxon>
        <taxon>Neoptera</taxon>
        <taxon>Endopterygota</taxon>
        <taxon>Diptera</taxon>
        <taxon>Nematocera</taxon>
        <taxon>Culicoidea</taxon>
        <taxon>Culicidae</taxon>
        <taxon>Anophelinae</taxon>
        <taxon>Anopheles</taxon>
    </lineage>
</organism>
<feature type="signal peptide" evidence="2">
    <location>
        <begin position="1"/>
        <end position="24"/>
    </location>
</feature>
<reference evidence="3" key="1">
    <citation type="submission" date="2018-01" db="EMBL/GenBank/DDBJ databases">
        <title>An insight into the sialome of Amazonian anophelines.</title>
        <authorList>
            <person name="Ribeiro J.M."/>
            <person name="Scarpassa V."/>
            <person name="Calvo E."/>
        </authorList>
    </citation>
    <scope>NUCLEOTIDE SEQUENCE</scope>
    <source>
        <tissue evidence="3">Salivary glands</tissue>
    </source>
</reference>
<sequence length="101" mass="11175">MAFCSGAYLTLPIVVLNLGESASAGTGMTISTLLAVERRLNCDFAFIMYSTRLCAWRSITDSIQMSGFTWVFSRYDISSNSPSGGMNEIVRSFSNRDNRTH</sequence>
<keyword evidence="2" id="KW-0732">Signal</keyword>